<dbReference type="GO" id="GO:0005634">
    <property type="term" value="C:nucleus"/>
    <property type="evidence" value="ECO:0007669"/>
    <property type="project" value="TreeGrafter"/>
</dbReference>
<keyword evidence="7" id="KW-1185">Reference proteome</keyword>
<dbReference type="Pfam" id="PF05971">
    <property type="entry name" value="Methyltransf_10"/>
    <property type="match status" value="1"/>
</dbReference>
<dbReference type="PIRSF" id="PIRSF037350">
    <property type="entry name" value="Mtase_ZK1128_prd"/>
    <property type="match status" value="1"/>
</dbReference>
<reference evidence="6 7" key="1">
    <citation type="journal article" date="2015" name="Genome Biol. Evol.">
        <title>Phylogenomic analyses indicate that early fungi evolved digesting cell walls of algal ancestors of land plants.</title>
        <authorList>
            <person name="Chang Y."/>
            <person name="Wang S."/>
            <person name="Sekimoto S."/>
            <person name="Aerts A.L."/>
            <person name="Choi C."/>
            <person name="Clum A."/>
            <person name="LaButti K.M."/>
            <person name="Lindquist E.A."/>
            <person name="Yee Ngan C."/>
            <person name="Ohm R.A."/>
            <person name="Salamov A.A."/>
            <person name="Grigoriev I.V."/>
            <person name="Spatafora J.W."/>
            <person name="Berbee M.L."/>
        </authorList>
    </citation>
    <scope>NUCLEOTIDE SEQUENCE [LARGE SCALE GENOMIC DNA]</scope>
    <source>
        <strain evidence="6 7">NRRL 1564</strain>
    </source>
</reference>
<dbReference type="GO" id="GO:0070475">
    <property type="term" value="P:rRNA base methylation"/>
    <property type="evidence" value="ECO:0007669"/>
    <property type="project" value="TreeGrafter"/>
</dbReference>
<dbReference type="PANTHER" id="PTHR13393:SF0">
    <property type="entry name" value="RNA N6-ADENOSINE-METHYLTRANSFERASE METTL16"/>
    <property type="match status" value="1"/>
</dbReference>
<evidence type="ECO:0000256" key="4">
    <source>
        <dbReference type="ARBA" id="ARBA00022691"/>
    </source>
</evidence>
<feature type="non-terminal residue" evidence="6">
    <location>
        <position position="1"/>
    </location>
</feature>
<feature type="binding site" evidence="5">
    <location>
        <position position="60"/>
    </location>
    <ligand>
        <name>S-adenosyl-L-methionine</name>
        <dbReference type="ChEBI" id="CHEBI:59789"/>
    </ligand>
</feature>
<evidence type="ECO:0000256" key="3">
    <source>
        <dbReference type="ARBA" id="ARBA00022679"/>
    </source>
</evidence>
<proteinExistence type="inferred from homology"/>
<accession>A0A2G5BAA4</accession>
<dbReference type="SUPFAM" id="SSF53335">
    <property type="entry name" value="S-adenosyl-L-methionine-dependent methyltransferases"/>
    <property type="match status" value="1"/>
</dbReference>
<feature type="binding site" evidence="5">
    <location>
        <position position="111"/>
    </location>
    <ligand>
        <name>S-adenosyl-L-methionine</name>
        <dbReference type="ChEBI" id="CHEBI:59789"/>
    </ligand>
</feature>
<evidence type="ECO:0000256" key="1">
    <source>
        <dbReference type="ARBA" id="ARBA00005878"/>
    </source>
</evidence>
<dbReference type="InterPro" id="IPR029063">
    <property type="entry name" value="SAM-dependent_MTases_sf"/>
</dbReference>
<keyword evidence="2 6" id="KW-0489">Methyltransferase</keyword>
<dbReference type="Proteomes" id="UP000242474">
    <property type="component" value="Unassembled WGS sequence"/>
</dbReference>
<dbReference type="AlphaFoldDB" id="A0A2G5BAA4"/>
<keyword evidence="4 5" id="KW-0949">S-adenosyl-L-methionine</keyword>
<feature type="non-terminal residue" evidence="6">
    <location>
        <position position="273"/>
    </location>
</feature>
<comment type="similarity">
    <text evidence="1">Belongs to the methyltransferase superfamily. METTL16/RlmF family.</text>
</comment>
<dbReference type="InterPro" id="IPR010286">
    <property type="entry name" value="METTL16/RlmF"/>
</dbReference>
<dbReference type="PANTHER" id="PTHR13393">
    <property type="entry name" value="SAM-DEPENDENT METHYLTRANSFERASE"/>
    <property type="match status" value="1"/>
</dbReference>
<dbReference type="GO" id="GO:0008168">
    <property type="term" value="F:methyltransferase activity"/>
    <property type="evidence" value="ECO:0007669"/>
    <property type="project" value="UniProtKB-KW"/>
</dbReference>
<evidence type="ECO:0000256" key="5">
    <source>
        <dbReference type="PIRSR" id="PIRSR037350-1"/>
    </source>
</evidence>
<dbReference type="EMBL" id="KZ303503">
    <property type="protein sequence ID" value="PIA15946.1"/>
    <property type="molecule type" value="Genomic_DNA"/>
</dbReference>
<evidence type="ECO:0000313" key="6">
    <source>
        <dbReference type="EMBL" id="PIA15946.1"/>
    </source>
</evidence>
<dbReference type="Gene3D" id="3.40.50.150">
    <property type="entry name" value="Vaccinia Virus protein VP39"/>
    <property type="match status" value="1"/>
</dbReference>
<sequence length="273" mass="30553">VAKQFPELSQYLIARSDKRSTIDFSNENAVRALNRGLLYIYFDLDVTLPSNSLCPAVANRLSYIEWIKANICTDFPPDSRLVGLDIGTGASCIYPLLGVRAMSQCTFIGTDINKESISVASDNVKSNGLEDKIKLYLVNDPNTKLPLNSENFPFPSTNIDEMTLAFCMCNPPFYKDQQERQRLAKIKDCPPTLNTIGKDNELYTTGGEEVFLSGLVDESVRMGKRIRWYSTMVGKKTTLALLKAKIRNIGATFIREGLLVPGKTARWVIAWTF</sequence>
<keyword evidence="3 6" id="KW-0808">Transferase</keyword>
<feature type="binding site" evidence="5">
    <location>
        <position position="170"/>
    </location>
    <ligand>
        <name>S-adenosyl-L-methionine</name>
        <dbReference type="ChEBI" id="CHEBI:59789"/>
    </ligand>
</feature>
<feature type="binding site" evidence="5">
    <location>
        <position position="87"/>
    </location>
    <ligand>
        <name>S-adenosyl-L-methionine</name>
        <dbReference type="ChEBI" id="CHEBI:59789"/>
    </ligand>
</feature>
<name>A0A2G5BAA4_COERN</name>
<evidence type="ECO:0000256" key="2">
    <source>
        <dbReference type="ARBA" id="ARBA00022603"/>
    </source>
</evidence>
<evidence type="ECO:0000313" key="7">
    <source>
        <dbReference type="Proteomes" id="UP000242474"/>
    </source>
</evidence>
<dbReference type="OrthoDB" id="514248at2759"/>
<organism evidence="6 7">
    <name type="scientific">Coemansia reversa (strain ATCC 12441 / NRRL 1564)</name>
    <dbReference type="NCBI Taxonomy" id="763665"/>
    <lineage>
        <taxon>Eukaryota</taxon>
        <taxon>Fungi</taxon>
        <taxon>Fungi incertae sedis</taxon>
        <taxon>Zoopagomycota</taxon>
        <taxon>Kickxellomycotina</taxon>
        <taxon>Kickxellomycetes</taxon>
        <taxon>Kickxellales</taxon>
        <taxon>Kickxellaceae</taxon>
        <taxon>Coemansia</taxon>
    </lineage>
</organism>
<dbReference type="InterPro" id="IPR017182">
    <property type="entry name" value="METTL16/PsiM"/>
</dbReference>
<gene>
    <name evidence="6" type="ORF">COEREDRAFT_18173</name>
</gene>
<protein>
    <submittedName>
        <fullName evidence="6">S-adenosyl-L-methionine dependent methyltransferase</fullName>
    </submittedName>
</protein>
<dbReference type="STRING" id="763665.A0A2G5BAA4"/>